<dbReference type="CDD" id="cd01131">
    <property type="entry name" value="PilT"/>
    <property type="match status" value="1"/>
</dbReference>
<protein>
    <submittedName>
        <fullName evidence="3">Twitching motility protein PilT</fullName>
    </submittedName>
</protein>
<dbReference type="GO" id="GO:0005524">
    <property type="term" value="F:ATP binding"/>
    <property type="evidence" value="ECO:0007669"/>
    <property type="project" value="InterPro"/>
</dbReference>
<dbReference type="PROSITE" id="PS00662">
    <property type="entry name" value="T2SP_E"/>
    <property type="match status" value="1"/>
</dbReference>
<dbReference type="InterPro" id="IPR027417">
    <property type="entry name" value="P-loop_NTPase"/>
</dbReference>
<dbReference type="EMBL" id="QOQW01000003">
    <property type="protein sequence ID" value="RCK81109.1"/>
    <property type="molecule type" value="Genomic_DNA"/>
</dbReference>
<evidence type="ECO:0000313" key="3">
    <source>
        <dbReference type="EMBL" id="RCK81109.1"/>
    </source>
</evidence>
<dbReference type="Proteomes" id="UP000252355">
    <property type="component" value="Unassembled WGS sequence"/>
</dbReference>
<dbReference type="InterPro" id="IPR001482">
    <property type="entry name" value="T2SS/T4SS_dom"/>
</dbReference>
<comment type="caution">
    <text evidence="3">The sequence shown here is derived from an EMBL/GenBank/DDBJ whole genome shotgun (WGS) entry which is preliminary data.</text>
</comment>
<dbReference type="GO" id="GO:0016887">
    <property type="term" value="F:ATP hydrolysis activity"/>
    <property type="evidence" value="ECO:0007669"/>
    <property type="project" value="InterPro"/>
</dbReference>
<dbReference type="SUPFAM" id="SSF52540">
    <property type="entry name" value="P-loop containing nucleoside triphosphate hydrolases"/>
    <property type="match status" value="1"/>
</dbReference>
<dbReference type="InterPro" id="IPR006321">
    <property type="entry name" value="PilT/PilU"/>
</dbReference>
<feature type="domain" description="Bacterial type II secretion system protein E" evidence="2">
    <location>
        <begin position="195"/>
        <end position="209"/>
    </location>
</feature>
<dbReference type="NCBIfam" id="TIGR01420">
    <property type="entry name" value="pilT_fam"/>
    <property type="match status" value="1"/>
</dbReference>
<proteinExistence type="inferred from homology"/>
<dbReference type="Gene3D" id="3.40.50.300">
    <property type="entry name" value="P-loop containing nucleotide triphosphate hydrolases"/>
    <property type="match status" value="1"/>
</dbReference>
<sequence>MKPKIFTFFDMALAMKASDLLLKPGAPPTFRQNRHLIISEEEPLAPQEMYDLFLPVLDSRQQSRLNSTFEAHGMYPYKRKARVRYYIFQQREGFAGSFRFIPTHVPTIQELQLPEVLIEVACRPRGLFLVTGPAGAGKSHTMAAMVNAINKRFARHIITMENPIEFLFQRQQSVFTQIEVGTMIPTYQDALANALREDPDVMLIGEMRDQKTVEMALVASETGHFVLSTLPTLGAAPTIERIVSFFSPEKQDEVRLQISVNLVGIFSQLLLPRIAPEQPPTVAYELLIANSGIRTMIRDKKYSQLQSAMLMARREGCVTLKDSLTRLLRDETANIELVKAMLQEIVE</sequence>
<evidence type="ECO:0000256" key="1">
    <source>
        <dbReference type="ARBA" id="ARBA00006611"/>
    </source>
</evidence>
<reference evidence="3 4" key="1">
    <citation type="submission" date="2018-05" db="EMBL/GenBank/DDBJ databases">
        <title>A metagenomic window into the 2 km-deep terrestrial subsurface aquifer revealed taxonomically and functionally diverse microbial community comprising novel uncultured bacterial lineages.</title>
        <authorList>
            <person name="Kadnikov V.V."/>
            <person name="Mardanov A.V."/>
            <person name="Beletsky A.V."/>
            <person name="Banks D."/>
            <person name="Pimenov N.V."/>
            <person name="Frank Y.A."/>
            <person name="Karnachuk O.V."/>
            <person name="Ravin N.V."/>
        </authorList>
    </citation>
    <scope>NUCLEOTIDE SEQUENCE [LARGE SCALE GENOMIC DNA]</scope>
    <source>
        <strain evidence="3">BY5</strain>
    </source>
</reference>
<dbReference type="PANTHER" id="PTHR30486:SF16">
    <property type="entry name" value="TWITCHING MOTILITY PROTEIN PILT"/>
    <property type="match status" value="1"/>
</dbReference>
<name>A0A367ZTS7_9BACT</name>
<evidence type="ECO:0000313" key="4">
    <source>
        <dbReference type="Proteomes" id="UP000252355"/>
    </source>
</evidence>
<dbReference type="Pfam" id="PF00437">
    <property type="entry name" value="T2SSE"/>
    <property type="match status" value="1"/>
</dbReference>
<dbReference type="Gene3D" id="3.30.450.90">
    <property type="match status" value="1"/>
</dbReference>
<organism evidence="3 4">
    <name type="scientific">Candidatus Ozemobacter sibiricus</name>
    <dbReference type="NCBI Taxonomy" id="2268124"/>
    <lineage>
        <taxon>Bacteria</taxon>
        <taxon>Candidatus Ozemobacteria</taxon>
        <taxon>Candidatus Ozemobacterales</taxon>
        <taxon>Candidatus Ozemobacteraceae</taxon>
        <taxon>Candidatus Ozemobacter</taxon>
    </lineage>
</organism>
<gene>
    <name evidence="3" type="ORF">OZSIB_2486</name>
</gene>
<accession>A0A367ZTS7</accession>
<dbReference type="InterPro" id="IPR050921">
    <property type="entry name" value="T4SS_GSP_E_ATPase"/>
</dbReference>
<comment type="similarity">
    <text evidence="1">Belongs to the GSP E family.</text>
</comment>
<evidence type="ECO:0000259" key="2">
    <source>
        <dbReference type="PROSITE" id="PS00662"/>
    </source>
</evidence>
<dbReference type="AlphaFoldDB" id="A0A367ZTS7"/>
<dbReference type="PANTHER" id="PTHR30486">
    <property type="entry name" value="TWITCHING MOTILITY PROTEIN PILT"/>
    <property type="match status" value="1"/>
</dbReference>